<dbReference type="Gene3D" id="1.10.10.410">
    <property type="match status" value="1"/>
</dbReference>
<dbReference type="GO" id="GO:0005524">
    <property type="term" value="F:ATP binding"/>
    <property type="evidence" value="ECO:0007669"/>
    <property type="project" value="UniProtKB-KW"/>
</dbReference>
<organism evidence="8">
    <name type="scientific">hydrothermal vent metagenome</name>
    <dbReference type="NCBI Taxonomy" id="652676"/>
    <lineage>
        <taxon>unclassified sequences</taxon>
        <taxon>metagenomes</taxon>
        <taxon>ecological metagenomes</taxon>
    </lineage>
</organism>
<dbReference type="GO" id="GO:0006412">
    <property type="term" value="P:translation"/>
    <property type="evidence" value="ECO:0007669"/>
    <property type="project" value="UniProtKB-KW"/>
</dbReference>
<evidence type="ECO:0000256" key="2">
    <source>
        <dbReference type="ARBA" id="ARBA00022598"/>
    </source>
</evidence>
<dbReference type="PANTHER" id="PTHR11659">
    <property type="entry name" value="GLUTAMYL-TRNA GLN AMIDOTRANSFERASE SUBUNIT B MITOCHONDRIAL AND PROKARYOTIC PET112-RELATED"/>
    <property type="match status" value="1"/>
</dbReference>
<dbReference type="SMART" id="SM00845">
    <property type="entry name" value="GatB_Yqey"/>
    <property type="match status" value="1"/>
</dbReference>
<dbReference type="NCBIfam" id="TIGR00133">
    <property type="entry name" value="gatB"/>
    <property type="match status" value="1"/>
</dbReference>
<dbReference type="GO" id="GO:0016740">
    <property type="term" value="F:transferase activity"/>
    <property type="evidence" value="ECO:0007669"/>
    <property type="project" value="UniProtKB-KW"/>
</dbReference>
<dbReference type="SUPFAM" id="SSF89095">
    <property type="entry name" value="GatB/YqeY motif"/>
    <property type="match status" value="1"/>
</dbReference>
<comment type="similarity">
    <text evidence="1">Belongs to the GatB/GatE family. GatB subfamily.</text>
</comment>
<dbReference type="Pfam" id="PF02934">
    <property type="entry name" value="GatB_N"/>
    <property type="match status" value="1"/>
</dbReference>
<dbReference type="InterPro" id="IPR017958">
    <property type="entry name" value="Gln-tRNA_amidoTrfase_suB_CS"/>
</dbReference>
<dbReference type="NCBIfam" id="NF004012">
    <property type="entry name" value="PRK05477.1-2"/>
    <property type="match status" value="1"/>
</dbReference>
<keyword evidence="8" id="KW-0808">Transferase</keyword>
<dbReference type="SUPFAM" id="SSF55931">
    <property type="entry name" value="Glutamine synthetase/guanido kinase"/>
    <property type="match status" value="1"/>
</dbReference>
<protein>
    <submittedName>
        <fullName evidence="8">Aspartyl-tRNA(Asn) amidotransferase subunit B @ Glutamyl-tRNA(Gln) amidotransferase subunit B</fullName>
        <ecNumber evidence="8">6.3.5.6</ecNumber>
        <ecNumber evidence="8">6.3.5.7</ecNumber>
    </submittedName>
</protein>
<dbReference type="Pfam" id="PF02637">
    <property type="entry name" value="GatB_Yqey"/>
    <property type="match status" value="1"/>
</dbReference>
<evidence type="ECO:0000259" key="7">
    <source>
        <dbReference type="SMART" id="SM00845"/>
    </source>
</evidence>
<dbReference type="EC" id="6.3.5.7" evidence="8"/>
<evidence type="ECO:0000256" key="3">
    <source>
        <dbReference type="ARBA" id="ARBA00022741"/>
    </source>
</evidence>
<gene>
    <name evidence="8" type="ORF">MNBD_CPR01-578</name>
</gene>
<feature type="domain" description="Asn/Gln amidotransferase" evidence="7">
    <location>
        <begin position="320"/>
        <end position="470"/>
    </location>
</feature>
<dbReference type="InterPro" id="IPR018027">
    <property type="entry name" value="Asn/Gln_amidotransferase"/>
</dbReference>
<dbReference type="AlphaFoldDB" id="A0A3B0V3A8"/>
<dbReference type="EMBL" id="UOEV01000040">
    <property type="protein sequence ID" value="VAW32357.1"/>
    <property type="molecule type" value="Genomic_DNA"/>
</dbReference>
<keyword evidence="5" id="KW-0648">Protein biosynthesis</keyword>
<dbReference type="InterPro" id="IPR014746">
    <property type="entry name" value="Gln_synth/guanido_kin_cat_dom"/>
</dbReference>
<keyword evidence="3" id="KW-0547">Nucleotide-binding</keyword>
<dbReference type="GO" id="GO:0050566">
    <property type="term" value="F:asparaginyl-tRNA synthase (glutamine-hydrolyzing) activity"/>
    <property type="evidence" value="ECO:0007669"/>
    <property type="project" value="UniProtKB-EC"/>
</dbReference>
<dbReference type="InterPro" id="IPR003789">
    <property type="entry name" value="Asn/Gln_tRNA_amidoTrase-B-like"/>
</dbReference>
<dbReference type="GO" id="GO:0050567">
    <property type="term" value="F:glutaminyl-tRNA synthase (glutamine-hydrolyzing) activity"/>
    <property type="evidence" value="ECO:0007669"/>
    <property type="project" value="UniProtKB-EC"/>
</dbReference>
<dbReference type="NCBIfam" id="NF004014">
    <property type="entry name" value="PRK05477.1-4"/>
    <property type="match status" value="1"/>
</dbReference>
<reference evidence="8" key="1">
    <citation type="submission" date="2018-06" db="EMBL/GenBank/DDBJ databases">
        <authorList>
            <person name="Zhirakovskaya E."/>
        </authorList>
    </citation>
    <scope>NUCLEOTIDE SEQUENCE</scope>
</reference>
<keyword evidence="2 8" id="KW-0436">Ligase</keyword>
<name>A0A3B0V3A8_9ZZZZ</name>
<dbReference type="HAMAP" id="MF_00121">
    <property type="entry name" value="GatB"/>
    <property type="match status" value="1"/>
</dbReference>
<evidence type="ECO:0000256" key="6">
    <source>
        <dbReference type="ARBA" id="ARBA00047913"/>
    </source>
</evidence>
<evidence type="ECO:0000256" key="4">
    <source>
        <dbReference type="ARBA" id="ARBA00022840"/>
    </source>
</evidence>
<evidence type="ECO:0000256" key="1">
    <source>
        <dbReference type="ARBA" id="ARBA00005306"/>
    </source>
</evidence>
<dbReference type="InterPro" id="IPR023168">
    <property type="entry name" value="GatB_Yqey_C_2"/>
</dbReference>
<proteinExistence type="inferred from homology"/>
<comment type="catalytic activity">
    <reaction evidence="6">
        <text>L-glutamyl-tRNA(Gln) + L-glutamine + ATP + H2O = L-glutaminyl-tRNA(Gln) + L-glutamate + ADP + phosphate + H(+)</text>
        <dbReference type="Rhea" id="RHEA:17521"/>
        <dbReference type="Rhea" id="RHEA-COMP:9681"/>
        <dbReference type="Rhea" id="RHEA-COMP:9684"/>
        <dbReference type="ChEBI" id="CHEBI:15377"/>
        <dbReference type="ChEBI" id="CHEBI:15378"/>
        <dbReference type="ChEBI" id="CHEBI:29985"/>
        <dbReference type="ChEBI" id="CHEBI:30616"/>
        <dbReference type="ChEBI" id="CHEBI:43474"/>
        <dbReference type="ChEBI" id="CHEBI:58359"/>
        <dbReference type="ChEBI" id="CHEBI:78520"/>
        <dbReference type="ChEBI" id="CHEBI:78521"/>
        <dbReference type="ChEBI" id="CHEBI:456216"/>
    </reaction>
</comment>
<accession>A0A3B0V3A8</accession>
<evidence type="ECO:0000256" key="5">
    <source>
        <dbReference type="ARBA" id="ARBA00022917"/>
    </source>
</evidence>
<dbReference type="InterPro" id="IPR004413">
    <property type="entry name" value="GatB"/>
</dbReference>
<dbReference type="InterPro" id="IPR017959">
    <property type="entry name" value="Asn/Gln-tRNA_amidoTrfase_suB/E"/>
</dbReference>
<keyword evidence="4" id="KW-0067">ATP-binding</keyword>
<evidence type="ECO:0000313" key="8">
    <source>
        <dbReference type="EMBL" id="VAW32357.1"/>
    </source>
</evidence>
<dbReference type="InterPro" id="IPR006075">
    <property type="entry name" value="Asn/Gln-tRNA_Trfase_suB/E_cat"/>
</dbReference>
<dbReference type="InterPro" id="IPR042114">
    <property type="entry name" value="GatB_C_1"/>
</dbReference>
<dbReference type="PROSITE" id="PS01234">
    <property type="entry name" value="GATB"/>
    <property type="match status" value="1"/>
</dbReference>
<dbReference type="EC" id="6.3.5.6" evidence="8"/>
<sequence length="476" mass="53650">MDYTPTIGLEVHAELDTNTKMFCGCKNDPDETKPNTNICSVCMAHPGTLPTINKMAVKHVMRIGRAIGGDASMEYSEFDRKSYFYPDIPKGYQISQYEYPFISNGELSGVKITRIHLEEDTARSSHADGESLVDFNRAGVPLMELVTEPVIHDAITAGSFARELQRLLRTLGASNANLEKGEMRIEANVSVSKDKTLGTKVEIKNLNSFRSVERSIDFEIKRQIKAIEKGEDIEQETRGWEERTQKTFRQRSKEGSADYRYFPEPDLPKIFLSEMKEFSPDVLDAELPELPWERRNRYKKDYQIKDDAIEYLIDSEERATFFDTVASELEHNQKLVERATNYIVSDLAGWYAKNGGESYEKINPVHFAKLIRMTVSGDVSSRGAKDILVHMAENGGDPKEIAEKHGLLQEQNEDALVGVVDAVLTANSDVADEYRSGKENALQYLIGQSMKESRGSGNPELLRKILIERIGNGSNV</sequence>
<dbReference type="Gene3D" id="1.10.150.380">
    <property type="entry name" value="GatB domain, N-terminal subdomain"/>
    <property type="match status" value="1"/>
</dbReference>